<keyword evidence="9" id="KW-0833">Ubl conjugation pathway</keyword>
<evidence type="ECO:0000256" key="9">
    <source>
        <dbReference type="ARBA" id="ARBA00022786"/>
    </source>
</evidence>
<evidence type="ECO:0000259" key="16">
    <source>
        <dbReference type="PROSITE" id="PS50089"/>
    </source>
</evidence>
<feature type="transmembrane region" description="Helical" evidence="15">
    <location>
        <begin position="17"/>
        <end position="41"/>
    </location>
</feature>
<dbReference type="EC" id="2.3.2.27" evidence="4"/>
<evidence type="ECO:0000256" key="1">
    <source>
        <dbReference type="ARBA" id="ARBA00000900"/>
    </source>
</evidence>
<evidence type="ECO:0000256" key="7">
    <source>
        <dbReference type="ARBA" id="ARBA00022723"/>
    </source>
</evidence>
<dbReference type="SMART" id="SM00184">
    <property type="entry name" value="RING"/>
    <property type="match status" value="1"/>
</dbReference>
<evidence type="ECO:0000256" key="12">
    <source>
        <dbReference type="ARBA" id="ARBA00023136"/>
    </source>
</evidence>
<dbReference type="Gene3D" id="3.30.40.10">
    <property type="entry name" value="Zinc/RING finger domain, C3HC4 (zinc finger)"/>
    <property type="match status" value="1"/>
</dbReference>
<keyword evidence="8 14" id="KW-0863">Zinc-finger</keyword>
<dbReference type="CDD" id="cd16461">
    <property type="entry name" value="RING-H2_EL5-like"/>
    <property type="match status" value="1"/>
</dbReference>
<dbReference type="UniPathway" id="UPA00143"/>
<comment type="catalytic activity">
    <reaction evidence="1">
        <text>S-ubiquitinyl-[E2 ubiquitin-conjugating enzyme]-L-cysteine + [acceptor protein]-L-lysine = [E2 ubiquitin-conjugating enzyme]-L-cysteine + N(6)-ubiquitinyl-[acceptor protein]-L-lysine.</text>
        <dbReference type="EC" id="2.3.2.27"/>
    </reaction>
</comment>
<keyword evidence="17" id="KW-0012">Acyltransferase</keyword>
<dbReference type="EMBL" id="GHES01006167">
    <property type="protein sequence ID" value="MPA36726.1"/>
    <property type="molecule type" value="Transcribed_RNA"/>
</dbReference>
<dbReference type="GO" id="GO:0016567">
    <property type="term" value="P:protein ubiquitination"/>
    <property type="evidence" value="ECO:0007669"/>
    <property type="project" value="UniProtKB-UniPathway"/>
</dbReference>
<comment type="similarity">
    <text evidence="13">Belongs to the RING-type zinc finger family. ATL subfamily.</text>
</comment>
<dbReference type="PANTHER" id="PTHR46913">
    <property type="entry name" value="RING-H2 FINGER PROTEIN ATL16"/>
    <property type="match status" value="1"/>
</dbReference>
<dbReference type="FunFam" id="3.30.40.10:FF:000187">
    <property type="entry name" value="E3 ubiquitin-protein ligase ATL6"/>
    <property type="match status" value="1"/>
</dbReference>
<dbReference type="PANTHER" id="PTHR46913:SF1">
    <property type="entry name" value="RING-H2 FINGER PROTEIN ATL16"/>
    <property type="match status" value="1"/>
</dbReference>
<gene>
    <name evidence="17" type="ORF">Din_006167</name>
</gene>
<evidence type="ECO:0000256" key="14">
    <source>
        <dbReference type="PROSITE-ProRule" id="PRU00175"/>
    </source>
</evidence>
<dbReference type="SUPFAM" id="SSF57850">
    <property type="entry name" value="RING/U-box"/>
    <property type="match status" value="1"/>
</dbReference>
<dbReference type="InterPro" id="IPR001841">
    <property type="entry name" value="Znf_RING"/>
</dbReference>
<dbReference type="PROSITE" id="PS50089">
    <property type="entry name" value="ZF_RING_2"/>
    <property type="match status" value="1"/>
</dbReference>
<keyword evidence="12 15" id="KW-0472">Membrane</keyword>
<dbReference type="GO" id="GO:0061630">
    <property type="term" value="F:ubiquitin protein ligase activity"/>
    <property type="evidence" value="ECO:0007669"/>
    <property type="project" value="UniProtKB-EC"/>
</dbReference>
<organism evidence="17">
    <name type="scientific">Davidia involucrata</name>
    <name type="common">Dove tree</name>
    <dbReference type="NCBI Taxonomy" id="16924"/>
    <lineage>
        <taxon>Eukaryota</taxon>
        <taxon>Viridiplantae</taxon>
        <taxon>Streptophyta</taxon>
        <taxon>Embryophyta</taxon>
        <taxon>Tracheophyta</taxon>
        <taxon>Spermatophyta</taxon>
        <taxon>Magnoliopsida</taxon>
        <taxon>eudicotyledons</taxon>
        <taxon>Gunneridae</taxon>
        <taxon>Pentapetalae</taxon>
        <taxon>asterids</taxon>
        <taxon>Cornales</taxon>
        <taxon>Nyssaceae</taxon>
        <taxon>Davidia</taxon>
    </lineage>
</organism>
<keyword evidence="6 15" id="KW-0812">Transmembrane</keyword>
<evidence type="ECO:0000256" key="2">
    <source>
        <dbReference type="ARBA" id="ARBA00004167"/>
    </source>
</evidence>
<comment type="subcellular location">
    <subcellularLocation>
        <location evidence="2">Membrane</location>
        <topology evidence="2">Single-pass membrane protein</topology>
    </subcellularLocation>
</comment>
<proteinExistence type="inferred from homology"/>
<comment type="pathway">
    <text evidence="3">Protein modification; protein ubiquitination.</text>
</comment>
<evidence type="ECO:0000256" key="8">
    <source>
        <dbReference type="ARBA" id="ARBA00022771"/>
    </source>
</evidence>
<keyword evidence="11 15" id="KW-1133">Transmembrane helix</keyword>
<accession>A0A5B6YZM9</accession>
<keyword evidence="7" id="KW-0479">Metal-binding</keyword>
<reference evidence="17" key="1">
    <citation type="submission" date="2019-08" db="EMBL/GenBank/DDBJ databases">
        <title>Reference gene set and small RNA set construction with multiple tissues from Davidia involucrata Baill.</title>
        <authorList>
            <person name="Yang H."/>
            <person name="Zhou C."/>
            <person name="Li G."/>
            <person name="Wang J."/>
            <person name="Gao P."/>
            <person name="Wang M."/>
            <person name="Wang R."/>
            <person name="Zhao Y."/>
        </authorList>
    </citation>
    <scope>NUCLEOTIDE SEQUENCE</scope>
    <source>
        <tissue evidence="17">Mixed with DoveR01_LX</tissue>
    </source>
</reference>
<dbReference type="GO" id="GO:0008270">
    <property type="term" value="F:zinc ion binding"/>
    <property type="evidence" value="ECO:0007669"/>
    <property type="project" value="UniProtKB-KW"/>
</dbReference>
<evidence type="ECO:0000256" key="15">
    <source>
        <dbReference type="SAM" id="Phobius"/>
    </source>
</evidence>
<evidence type="ECO:0000256" key="5">
    <source>
        <dbReference type="ARBA" id="ARBA00022679"/>
    </source>
</evidence>
<dbReference type="GO" id="GO:0016020">
    <property type="term" value="C:membrane"/>
    <property type="evidence" value="ECO:0007669"/>
    <property type="project" value="UniProtKB-SubCell"/>
</dbReference>
<dbReference type="Pfam" id="PF13639">
    <property type="entry name" value="zf-RING_2"/>
    <property type="match status" value="1"/>
</dbReference>
<dbReference type="InterPro" id="IPR013083">
    <property type="entry name" value="Znf_RING/FYVE/PHD"/>
</dbReference>
<protein>
    <recommendedName>
        <fullName evidence="4">RING-type E3 ubiquitin transferase</fullName>
        <ecNumber evidence="4">2.3.2.27</ecNumber>
    </recommendedName>
</protein>
<evidence type="ECO:0000256" key="13">
    <source>
        <dbReference type="ARBA" id="ARBA00024209"/>
    </source>
</evidence>
<name>A0A5B6YZM9_DAVIN</name>
<sequence length="264" mass="28198">MEAIDSPPGLPISSNTFFTPLLISMLGIISTSMAVIAYHFVLVKFCKRRRETSGTASLPAPGGEPAKGVEDKVLETIPILAYSTKKGNLFRVDQTECVICLGDLEDGDVVRLLPNCRHAFHVPCIDQWFMAHTSCPVCRSPIVAPPASTPPVVVPLNVVGDDNASTSAARPCGLLRHCASMALPVERKSRGLDMGIKRSLSMDQSHDIVIVDIQRESTTTEAASSSSSSSKADIMRSVSSKLLGSFSRLRLGSRGGEGSGILPY</sequence>
<evidence type="ECO:0000256" key="10">
    <source>
        <dbReference type="ARBA" id="ARBA00022833"/>
    </source>
</evidence>
<evidence type="ECO:0000256" key="4">
    <source>
        <dbReference type="ARBA" id="ARBA00012483"/>
    </source>
</evidence>
<evidence type="ECO:0000313" key="17">
    <source>
        <dbReference type="EMBL" id="MPA36726.1"/>
    </source>
</evidence>
<evidence type="ECO:0000256" key="6">
    <source>
        <dbReference type="ARBA" id="ARBA00022692"/>
    </source>
</evidence>
<keyword evidence="5 17" id="KW-0808">Transferase</keyword>
<dbReference type="InterPro" id="IPR044600">
    <property type="entry name" value="ATL1/ATL16-like"/>
</dbReference>
<feature type="domain" description="RING-type" evidence="16">
    <location>
        <begin position="97"/>
        <end position="139"/>
    </location>
</feature>
<keyword evidence="10" id="KW-0862">Zinc</keyword>
<evidence type="ECO:0000256" key="11">
    <source>
        <dbReference type="ARBA" id="ARBA00022989"/>
    </source>
</evidence>
<dbReference type="AlphaFoldDB" id="A0A5B6YZM9"/>
<evidence type="ECO:0000256" key="3">
    <source>
        <dbReference type="ARBA" id="ARBA00004906"/>
    </source>
</evidence>